<keyword evidence="3" id="KW-1185">Reference proteome</keyword>
<name>A0A369KGV6_HYPMA</name>
<accession>A0A369KGV6</accession>
<dbReference type="Proteomes" id="UP000076154">
    <property type="component" value="Unassembled WGS sequence"/>
</dbReference>
<reference evidence="2" key="1">
    <citation type="submission" date="2018-04" db="EMBL/GenBank/DDBJ databases">
        <title>Whole genome sequencing of Hypsizygus marmoreus.</title>
        <authorList>
            <person name="Choi I.-G."/>
            <person name="Min B."/>
            <person name="Kim J.-G."/>
            <person name="Kim S."/>
            <person name="Oh Y.-L."/>
            <person name="Kong W.-S."/>
            <person name="Park H."/>
            <person name="Jeong J."/>
            <person name="Song E.-S."/>
        </authorList>
    </citation>
    <scope>NUCLEOTIDE SEQUENCE [LARGE SCALE GENOMIC DNA]</scope>
    <source>
        <strain evidence="2">51987-8</strain>
    </source>
</reference>
<sequence length="72" mass="8078">MVGGDCSKTECSRHSTQQKFAGGNEFNDKHRFRAPGVPDISNESNGRKSEAPNPVHVRDPQLGEIRQRYPRV</sequence>
<dbReference type="EMBL" id="LUEZ02000002">
    <property type="protein sequence ID" value="RDB31013.1"/>
    <property type="molecule type" value="Genomic_DNA"/>
</dbReference>
<feature type="region of interest" description="Disordered" evidence="1">
    <location>
        <begin position="1"/>
        <end position="72"/>
    </location>
</feature>
<organism evidence="2 3">
    <name type="scientific">Hypsizygus marmoreus</name>
    <name type="common">White beech mushroom</name>
    <name type="synonym">Agaricus marmoreus</name>
    <dbReference type="NCBI Taxonomy" id="39966"/>
    <lineage>
        <taxon>Eukaryota</taxon>
        <taxon>Fungi</taxon>
        <taxon>Dikarya</taxon>
        <taxon>Basidiomycota</taxon>
        <taxon>Agaricomycotina</taxon>
        <taxon>Agaricomycetes</taxon>
        <taxon>Agaricomycetidae</taxon>
        <taxon>Agaricales</taxon>
        <taxon>Tricholomatineae</taxon>
        <taxon>Lyophyllaceae</taxon>
        <taxon>Hypsizygus</taxon>
    </lineage>
</organism>
<dbReference type="InParanoid" id="A0A369KGV6"/>
<evidence type="ECO:0000313" key="2">
    <source>
        <dbReference type="EMBL" id="RDB31013.1"/>
    </source>
</evidence>
<gene>
    <name evidence="2" type="ORF">Hypma_000103</name>
</gene>
<comment type="caution">
    <text evidence="2">The sequence shown here is derived from an EMBL/GenBank/DDBJ whole genome shotgun (WGS) entry which is preliminary data.</text>
</comment>
<protein>
    <submittedName>
        <fullName evidence="2">Uncharacterized protein</fullName>
    </submittedName>
</protein>
<evidence type="ECO:0000313" key="3">
    <source>
        <dbReference type="Proteomes" id="UP000076154"/>
    </source>
</evidence>
<evidence type="ECO:0000256" key="1">
    <source>
        <dbReference type="SAM" id="MobiDB-lite"/>
    </source>
</evidence>
<proteinExistence type="predicted"/>
<feature type="compositionally biased region" description="Basic and acidic residues" evidence="1">
    <location>
        <begin position="45"/>
        <end position="72"/>
    </location>
</feature>
<dbReference type="AlphaFoldDB" id="A0A369KGV6"/>